<dbReference type="Gene3D" id="3.10.450.530">
    <property type="entry name" value="Ribonuclease toxin, BrnT, of type II toxin-antitoxin system"/>
    <property type="match status" value="1"/>
</dbReference>
<organism evidence="1 2">
    <name type="scientific">Sphingomonas insulae</name>
    <dbReference type="NCBI Taxonomy" id="424800"/>
    <lineage>
        <taxon>Bacteria</taxon>
        <taxon>Pseudomonadati</taxon>
        <taxon>Pseudomonadota</taxon>
        <taxon>Alphaproteobacteria</taxon>
        <taxon>Sphingomonadales</taxon>
        <taxon>Sphingomonadaceae</taxon>
        <taxon>Sphingomonas</taxon>
    </lineage>
</organism>
<protein>
    <submittedName>
        <fullName evidence="1">BrnT family toxin</fullName>
    </submittedName>
</protein>
<dbReference type="EMBL" id="BAAAES010000012">
    <property type="protein sequence ID" value="GAA0676789.1"/>
    <property type="molecule type" value="Genomic_DNA"/>
</dbReference>
<dbReference type="InterPro" id="IPR007460">
    <property type="entry name" value="BrnT_toxin"/>
</dbReference>
<dbReference type="RefSeq" id="WP_163957898.1">
    <property type="nucleotide sequence ID" value="NZ_BAAAES010000012.1"/>
</dbReference>
<dbReference type="Proteomes" id="UP001500238">
    <property type="component" value="Unassembled WGS sequence"/>
</dbReference>
<accession>A0ABN1HZV0</accession>
<comment type="caution">
    <text evidence="1">The sequence shown here is derived from an EMBL/GenBank/DDBJ whole genome shotgun (WGS) entry which is preliminary data.</text>
</comment>
<gene>
    <name evidence="1" type="ORF">GCM10009102_31680</name>
</gene>
<evidence type="ECO:0000313" key="2">
    <source>
        <dbReference type="Proteomes" id="UP001500238"/>
    </source>
</evidence>
<dbReference type="InterPro" id="IPR038573">
    <property type="entry name" value="BrnT_sf"/>
</dbReference>
<evidence type="ECO:0000313" key="1">
    <source>
        <dbReference type="EMBL" id="GAA0676789.1"/>
    </source>
</evidence>
<dbReference type="Pfam" id="PF04365">
    <property type="entry name" value="BrnT_toxin"/>
    <property type="match status" value="1"/>
</dbReference>
<keyword evidence="2" id="KW-1185">Reference proteome</keyword>
<proteinExistence type="predicted"/>
<name>A0ABN1HZV0_9SPHN</name>
<sequence>MADDISFDSAKRAITLAERGLDFADAPRLFAGLTYTRPDERFDYPEARFQTYGSLDERLVMVVWAETDTGRRIISMRKCNEREQHWFGQLD</sequence>
<reference evidence="1 2" key="1">
    <citation type="journal article" date="2019" name="Int. J. Syst. Evol. Microbiol.">
        <title>The Global Catalogue of Microorganisms (GCM) 10K type strain sequencing project: providing services to taxonomists for standard genome sequencing and annotation.</title>
        <authorList>
            <consortium name="The Broad Institute Genomics Platform"/>
            <consortium name="The Broad Institute Genome Sequencing Center for Infectious Disease"/>
            <person name="Wu L."/>
            <person name="Ma J."/>
        </authorList>
    </citation>
    <scope>NUCLEOTIDE SEQUENCE [LARGE SCALE GENOMIC DNA]</scope>
    <source>
        <strain evidence="1 2">JCM 14603</strain>
    </source>
</reference>